<dbReference type="SMART" id="SM00530">
    <property type="entry name" value="HTH_XRE"/>
    <property type="match status" value="1"/>
</dbReference>
<dbReference type="RefSeq" id="WP_044526383.1">
    <property type="nucleotide sequence ID" value="NZ_CP009440.1"/>
</dbReference>
<dbReference type="AlphaFoldDB" id="A0A0B6CQM2"/>
<reference evidence="2 3" key="1">
    <citation type="journal article" date="2015" name="Genome Announc.">
        <title>Genome sequencing of 18 francisella strains to aid in assay development and testing.</title>
        <authorList>
            <person name="Johnson S.L."/>
            <person name="Daligault H.E."/>
            <person name="Davenport K.W."/>
            <person name="Coyne S.R."/>
            <person name="Frey K.G."/>
            <person name="Koroleva G.I."/>
            <person name="Broomall S.M."/>
            <person name="Bishop-Lilly K.A."/>
            <person name="Bruce D.C."/>
            <person name="Chertkov O."/>
            <person name="Freitas T."/>
            <person name="Jaissle J."/>
            <person name="Ladner J.T."/>
            <person name="Rosenzweig C.N."/>
            <person name="Gibbons H.S."/>
            <person name="Palacios G.F."/>
            <person name="Redden C.L."/>
            <person name="Xu Y."/>
            <person name="Minogue T.D."/>
            <person name="Chain P.S."/>
        </authorList>
    </citation>
    <scope>NUCLEOTIDE SEQUENCE [LARGE SCALE GENOMIC DNA]</scope>
    <source>
        <strain evidence="2 3">GA01-2794</strain>
    </source>
</reference>
<evidence type="ECO:0000259" key="1">
    <source>
        <dbReference type="SMART" id="SM00530"/>
    </source>
</evidence>
<dbReference type="InterPro" id="IPR010982">
    <property type="entry name" value="Lambda_DNA-bd_dom_sf"/>
</dbReference>
<proteinExistence type="predicted"/>
<accession>A0A0B6CQM2</accession>
<protein>
    <submittedName>
        <fullName evidence="2">Helix-turn-helix family protein</fullName>
    </submittedName>
</protein>
<name>A0A0B6CQM2_9GAMM</name>
<organism evidence="2 3">
    <name type="scientific">Francisella philomiragia</name>
    <dbReference type="NCBI Taxonomy" id="28110"/>
    <lineage>
        <taxon>Bacteria</taxon>
        <taxon>Pseudomonadati</taxon>
        <taxon>Pseudomonadota</taxon>
        <taxon>Gammaproteobacteria</taxon>
        <taxon>Thiotrichales</taxon>
        <taxon>Francisellaceae</taxon>
        <taxon>Francisella</taxon>
    </lineage>
</organism>
<feature type="domain" description="HTH cro/C1-type" evidence="1">
    <location>
        <begin position="10"/>
        <end position="65"/>
    </location>
</feature>
<dbReference type="OrthoDB" id="4663611at2"/>
<dbReference type="GO" id="GO:0003677">
    <property type="term" value="F:DNA binding"/>
    <property type="evidence" value="ECO:0007669"/>
    <property type="project" value="InterPro"/>
</dbReference>
<dbReference type="SUPFAM" id="SSF47413">
    <property type="entry name" value="lambda repressor-like DNA-binding domains"/>
    <property type="match status" value="1"/>
</dbReference>
<dbReference type="Proteomes" id="UP000031830">
    <property type="component" value="Chromosome"/>
</dbReference>
<dbReference type="EMBL" id="CP009440">
    <property type="protein sequence ID" value="AJI52769.1"/>
    <property type="molecule type" value="Genomic_DNA"/>
</dbReference>
<dbReference type="CDD" id="cd00093">
    <property type="entry name" value="HTH_XRE"/>
    <property type="match status" value="1"/>
</dbReference>
<dbReference type="KEGG" id="fpz:LA55_1253"/>
<dbReference type="Pfam" id="PF01381">
    <property type="entry name" value="HTH_3"/>
    <property type="match status" value="1"/>
</dbReference>
<sequence length="186" mass="21169">MGITKLTKEFIETRMAELKIKQSHIVSQTGNSKSAISNWVNGVSEPKGQELFRFLKALKLSLIDGEIVKNDYAGIEVPVISTSELNSKSIVDATDSYATREKDVEFIISVNTHNFLFPFGSKLYIKRFNGKEDFKNNMFVVVEDDNKKLKIAKLTFFNESYYISHNSDLTAVELKNIKYKISLVKL</sequence>
<evidence type="ECO:0000313" key="3">
    <source>
        <dbReference type="Proteomes" id="UP000031830"/>
    </source>
</evidence>
<evidence type="ECO:0000313" key="2">
    <source>
        <dbReference type="EMBL" id="AJI52769.1"/>
    </source>
</evidence>
<gene>
    <name evidence="2" type="ORF">LA55_1253</name>
</gene>
<dbReference type="Gene3D" id="1.10.260.40">
    <property type="entry name" value="lambda repressor-like DNA-binding domains"/>
    <property type="match status" value="1"/>
</dbReference>
<dbReference type="InterPro" id="IPR001387">
    <property type="entry name" value="Cro/C1-type_HTH"/>
</dbReference>